<dbReference type="InterPro" id="IPR014001">
    <property type="entry name" value="Helicase_ATP-bd"/>
</dbReference>
<keyword evidence="11" id="KW-0862">Zinc</keyword>
<evidence type="ECO:0000256" key="3">
    <source>
        <dbReference type="ARBA" id="ARBA00022801"/>
    </source>
</evidence>
<dbReference type="Pfam" id="PF23445">
    <property type="entry name" value="WHD_SNRNP200"/>
    <property type="match status" value="1"/>
</dbReference>
<dbReference type="Pfam" id="PF02889">
    <property type="entry name" value="Sec63"/>
    <property type="match status" value="1"/>
</dbReference>
<keyword evidence="2" id="KW-0547">Nucleotide-binding</keyword>
<evidence type="ECO:0000256" key="2">
    <source>
        <dbReference type="ARBA" id="ARBA00022741"/>
    </source>
</evidence>
<evidence type="ECO:0000259" key="15">
    <source>
        <dbReference type="PROSITE" id="PS51194"/>
    </source>
</evidence>
<feature type="region of interest" description="Disordered" evidence="12">
    <location>
        <begin position="1038"/>
        <end position="1057"/>
    </location>
</feature>
<evidence type="ECO:0000256" key="4">
    <source>
        <dbReference type="ARBA" id="ARBA00022806"/>
    </source>
</evidence>
<dbReference type="GO" id="GO:0005524">
    <property type="term" value="F:ATP binding"/>
    <property type="evidence" value="ECO:0007669"/>
    <property type="project" value="UniProtKB-KW"/>
</dbReference>
<dbReference type="PANTHER" id="PTHR47835:SF3">
    <property type="entry name" value="HELICASE FOR MEIOSIS 1"/>
    <property type="match status" value="1"/>
</dbReference>
<evidence type="ECO:0000256" key="1">
    <source>
        <dbReference type="ARBA" id="ARBA00010140"/>
    </source>
</evidence>
<gene>
    <name evidence="16" type="ORF">BE221DRAFT_109590</name>
</gene>
<feature type="domain" description="Helicase ATP-binding" evidence="14">
    <location>
        <begin position="78"/>
        <end position="264"/>
    </location>
</feature>
<feature type="domain" description="CCHC-type" evidence="13">
    <location>
        <begin position="982"/>
        <end position="995"/>
    </location>
</feature>
<dbReference type="Pfam" id="PF00098">
    <property type="entry name" value="zf-CCHC"/>
    <property type="match status" value="2"/>
</dbReference>
<evidence type="ECO:0000256" key="12">
    <source>
        <dbReference type="SAM" id="MobiDB-lite"/>
    </source>
</evidence>
<evidence type="ECO:0000256" key="7">
    <source>
        <dbReference type="ARBA" id="ARBA00023254"/>
    </source>
</evidence>
<evidence type="ECO:0000256" key="6">
    <source>
        <dbReference type="ARBA" id="ARBA00023235"/>
    </source>
</evidence>
<comment type="catalytic activity">
    <reaction evidence="10">
        <text>ATP + H2O = ADP + phosphate + H(+)</text>
        <dbReference type="Rhea" id="RHEA:13065"/>
        <dbReference type="ChEBI" id="CHEBI:15377"/>
        <dbReference type="ChEBI" id="CHEBI:15378"/>
        <dbReference type="ChEBI" id="CHEBI:30616"/>
        <dbReference type="ChEBI" id="CHEBI:43474"/>
        <dbReference type="ChEBI" id="CHEBI:456216"/>
        <dbReference type="EC" id="5.6.2.4"/>
    </reaction>
</comment>
<dbReference type="InterPro" id="IPR057842">
    <property type="entry name" value="WH_MER3"/>
</dbReference>
<protein>
    <recommendedName>
        <fullName evidence="9">DNA 3'-5' helicase</fullName>
        <ecNumber evidence="9">5.6.2.4</ecNumber>
    </recommendedName>
</protein>
<dbReference type="GO" id="GO:0003676">
    <property type="term" value="F:nucleic acid binding"/>
    <property type="evidence" value="ECO:0007669"/>
    <property type="project" value="InterPro"/>
</dbReference>
<dbReference type="Pfam" id="PF00271">
    <property type="entry name" value="Helicase_C"/>
    <property type="match status" value="1"/>
</dbReference>
<evidence type="ECO:0000256" key="10">
    <source>
        <dbReference type="ARBA" id="ARBA00048988"/>
    </source>
</evidence>
<name>A0A1Y5IL56_OSTTA</name>
<keyword evidence="11" id="KW-0863">Zinc-finger</keyword>
<evidence type="ECO:0000256" key="8">
    <source>
        <dbReference type="ARBA" id="ARBA00034617"/>
    </source>
</evidence>
<keyword evidence="6" id="KW-0413">Isomerase</keyword>
<feature type="region of interest" description="Disordered" evidence="12">
    <location>
        <begin position="995"/>
        <end position="1016"/>
    </location>
</feature>
<feature type="compositionally biased region" description="Basic and acidic residues" evidence="12">
    <location>
        <begin position="1000"/>
        <end position="1016"/>
    </location>
</feature>
<dbReference type="InterPro" id="IPR004179">
    <property type="entry name" value="Sec63-dom"/>
</dbReference>
<dbReference type="SMART" id="SM00490">
    <property type="entry name" value="HELICc"/>
    <property type="match status" value="1"/>
</dbReference>
<dbReference type="SUPFAM" id="SSF46785">
    <property type="entry name" value="Winged helix' DNA-binding domain"/>
    <property type="match status" value="1"/>
</dbReference>
<dbReference type="InterPro" id="IPR011545">
    <property type="entry name" value="DEAD/DEAH_box_helicase_dom"/>
</dbReference>
<dbReference type="PROSITE" id="PS51194">
    <property type="entry name" value="HELICASE_CTER"/>
    <property type="match status" value="1"/>
</dbReference>
<dbReference type="GO" id="GO:0008270">
    <property type="term" value="F:zinc ion binding"/>
    <property type="evidence" value="ECO:0007669"/>
    <property type="project" value="UniProtKB-KW"/>
</dbReference>
<dbReference type="InterPro" id="IPR027417">
    <property type="entry name" value="P-loop_NTPase"/>
</dbReference>
<dbReference type="SUPFAM" id="SSF57756">
    <property type="entry name" value="Retrovirus zinc finger-like domains"/>
    <property type="match status" value="1"/>
</dbReference>
<keyword evidence="3" id="KW-0378">Hydrolase</keyword>
<dbReference type="InterPro" id="IPR036875">
    <property type="entry name" value="Znf_CCHC_sf"/>
</dbReference>
<dbReference type="GO" id="GO:0051321">
    <property type="term" value="P:meiotic cell cycle"/>
    <property type="evidence" value="ECO:0007669"/>
    <property type="project" value="UniProtKB-KW"/>
</dbReference>
<evidence type="ECO:0000259" key="13">
    <source>
        <dbReference type="PROSITE" id="PS50158"/>
    </source>
</evidence>
<dbReference type="eggNOG" id="KOG0952">
    <property type="taxonomic scope" value="Eukaryota"/>
</dbReference>
<dbReference type="SMART" id="SM00487">
    <property type="entry name" value="DEXDc"/>
    <property type="match status" value="1"/>
</dbReference>
<feature type="domain" description="Helicase C-terminal" evidence="15">
    <location>
        <begin position="294"/>
        <end position="491"/>
    </location>
</feature>
<dbReference type="GO" id="GO:0016787">
    <property type="term" value="F:hydrolase activity"/>
    <property type="evidence" value="ECO:0007669"/>
    <property type="project" value="UniProtKB-KW"/>
</dbReference>
<reference evidence="16" key="1">
    <citation type="submission" date="2017-04" db="EMBL/GenBank/DDBJ databases">
        <title>Population genomics of picophytoplankton unveils novel chromosome hypervariability.</title>
        <authorList>
            <consortium name="DOE Joint Genome Institute"/>
            <person name="Blanc-Mathieu R."/>
            <person name="Krasovec M."/>
            <person name="Hebrard M."/>
            <person name="Yau S."/>
            <person name="Desgranges E."/>
            <person name="Martin J."/>
            <person name="Schackwitz W."/>
            <person name="Kuo A."/>
            <person name="Salin G."/>
            <person name="Donnadieu C."/>
            <person name="Desdevises Y."/>
            <person name="Sanchez-Ferandin S."/>
            <person name="Moreau H."/>
            <person name="Rivals E."/>
            <person name="Grigoriev I.V."/>
            <person name="Grimsley N."/>
            <person name="Eyre-Walker A."/>
            <person name="Piganeau G."/>
        </authorList>
    </citation>
    <scope>NUCLEOTIDE SEQUENCE [LARGE SCALE GENOMIC DNA]</scope>
    <source>
        <strain evidence="16">RCC 1115</strain>
    </source>
</reference>
<dbReference type="CDD" id="cd18795">
    <property type="entry name" value="SF2_C_Ski2"/>
    <property type="match status" value="1"/>
</dbReference>
<dbReference type="Gene3D" id="3.40.50.300">
    <property type="entry name" value="P-loop containing nucleotide triphosphate hydrolases"/>
    <property type="match status" value="2"/>
</dbReference>
<evidence type="ECO:0000256" key="5">
    <source>
        <dbReference type="ARBA" id="ARBA00022840"/>
    </source>
</evidence>
<dbReference type="EMBL" id="KZ155776">
    <property type="protein sequence ID" value="OUS47812.1"/>
    <property type="molecule type" value="Genomic_DNA"/>
</dbReference>
<dbReference type="Gene3D" id="1.10.3380.10">
    <property type="entry name" value="Sec63 N-terminal domain-like domain"/>
    <property type="match status" value="1"/>
</dbReference>
<keyword evidence="5" id="KW-0067">ATP-binding</keyword>
<dbReference type="PROSITE" id="PS50158">
    <property type="entry name" value="ZF_CCHC"/>
    <property type="match status" value="2"/>
</dbReference>
<dbReference type="Gene3D" id="4.10.60.10">
    <property type="entry name" value="Zinc finger, CCHC-type"/>
    <property type="match status" value="1"/>
</dbReference>
<dbReference type="EC" id="5.6.2.4" evidence="9"/>
<evidence type="ECO:0000256" key="9">
    <source>
        <dbReference type="ARBA" id="ARBA00034808"/>
    </source>
</evidence>
<comment type="similarity">
    <text evidence="1">Belongs to the helicase family. SKI2 subfamily.</text>
</comment>
<dbReference type="SMART" id="SM00973">
    <property type="entry name" value="Sec63"/>
    <property type="match status" value="1"/>
</dbReference>
<keyword evidence="4" id="KW-0347">Helicase</keyword>
<dbReference type="InterPro" id="IPR001878">
    <property type="entry name" value="Znf_CCHC"/>
</dbReference>
<dbReference type="InterPro" id="IPR001650">
    <property type="entry name" value="Helicase_C-like"/>
</dbReference>
<evidence type="ECO:0000259" key="14">
    <source>
        <dbReference type="PROSITE" id="PS51192"/>
    </source>
</evidence>
<evidence type="ECO:0000256" key="11">
    <source>
        <dbReference type="PROSITE-ProRule" id="PRU00047"/>
    </source>
</evidence>
<dbReference type="InterPro" id="IPR036390">
    <property type="entry name" value="WH_DNA-bd_sf"/>
</dbReference>
<sequence>MYARARREALRATTDIEPSELSRAFDFRCGWTGFTERDAGVFGELATVVRDECVKRARARGAAFRETDDDWFDRRTGAPTGSGKTTVFELAMLAALRGPSVVASGGINGPNRRKYVVIYLAPNRALVSEKAREWKQRLGRIGITFAELTSDQNYRGDVWGEIENVDVILATPEKFDRVTRLDANRGGMSFFSDVAAVLIDEVHLIGDDRGGCLEAIVSRLKLLSKSAALLQSHLRNVRFGAVSATIPNIENLAQWLDAGPEGTFVFGEEFRPVKLQTFVRSFRDATNDFLFSKFLKQHVYSVIQEFYRGKQTIVFLGSRDNALQTAKELVVASRNNGNVYVNPSCAHLLQEAARRAKNKGLGECIAAGVAFHHAGLEREDRELAEQLFRDRLIIVLCSTSTLAMGVNLPAYLAVVAGTQVYDGGGTYKELSMDNLLQMIGRAGRPQYDTEGVAVVMTKNSMRGRYEGLVHGRFPLESSLGASLPEYLNAEISCRTINSIDDAFDWVKSTFYYIRTSHAPQKYGVQRDAEDAVKRSIESTIHELVSTGMCEMVGNSLRPLRAGDIMSLRYLRFNTMKNIMKNVASPTYANFLKMLCESEELCNVKLRRDERKLLKELNQEQRIVRFPVQEASPKGKKLSIAKVIRTGGEKLYLVAQYALTDIIEPTISLLPSMRMEGEKIFHLGTRIMRAASEYYQSVQSFSAAVNAFALAKGIDVQKWPDSNMHVSQLKHARMKNMVKKLALAKITTFQDVEAADPRRIEMKVEKQFPFGNTLQGDVKDFPSELKIKMSHHVVSKEIYNIDVTISFKDTSSSKLCTNHLPKKYQGTIFVGSEHDDRLLYIQRIPIREFNVDLTQEASSVVLHGRFNCSNVPGDNAPLCLKAHIIFEGCVGRDIEEYYTVARDGNRSPCTPNKSSSTPIYSSSPARLKQTTIVMDKQTKRYRLAGLDNAVRKIVDFEDFEMPNEGSSPNSRSRKKSLHKDDICNRCGQQGHWASQCTLPDTRSEDERPGPKPGDRCRKCGELGHYARTCPMVLATETALRGTDSDSQDDESWDFIFSS</sequence>
<dbReference type="SMART" id="SM00343">
    <property type="entry name" value="ZnF_C2HC"/>
    <property type="match status" value="2"/>
</dbReference>
<accession>A0A1Y5IL56</accession>
<dbReference type="AlphaFoldDB" id="A0A1Y5IL56"/>
<proteinExistence type="inferred from homology"/>
<dbReference type="InterPro" id="IPR036388">
    <property type="entry name" value="WH-like_DNA-bd_sf"/>
</dbReference>
<dbReference type="GO" id="GO:0043138">
    <property type="term" value="F:3'-5' DNA helicase activity"/>
    <property type="evidence" value="ECO:0007669"/>
    <property type="project" value="UniProtKB-EC"/>
</dbReference>
<dbReference type="Pfam" id="PF00270">
    <property type="entry name" value="DEAD"/>
    <property type="match status" value="1"/>
</dbReference>
<dbReference type="InterPro" id="IPR052247">
    <property type="entry name" value="Meiotic_Crossover_Helicase"/>
</dbReference>
<dbReference type="SUPFAM" id="SSF52540">
    <property type="entry name" value="P-loop containing nucleoside triphosphate hydrolases"/>
    <property type="match status" value="2"/>
</dbReference>
<evidence type="ECO:0000313" key="16">
    <source>
        <dbReference type="EMBL" id="OUS47812.1"/>
    </source>
</evidence>
<comment type="catalytic activity">
    <reaction evidence="8">
        <text>Couples ATP hydrolysis with the unwinding of duplex DNA by translocating in the 3'-5' direction.</text>
        <dbReference type="EC" id="5.6.2.4"/>
    </reaction>
</comment>
<keyword evidence="11" id="KW-0479">Metal-binding</keyword>
<keyword evidence="7" id="KW-0469">Meiosis</keyword>
<dbReference type="SUPFAM" id="SSF158702">
    <property type="entry name" value="Sec63 N-terminal domain-like"/>
    <property type="match status" value="1"/>
</dbReference>
<dbReference type="PROSITE" id="PS51192">
    <property type="entry name" value="HELICASE_ATP_BIND_1"/>
    <property type="match status" value="1"/>
</dbReference>
<feature type="domain" description="CCHC-type" evidence="13">
    <location>
        <begin position="1014"/>
        <end position="1029"/>
    </location>
</feature>
<dbReference type="PANTHER" id="PTHR47835">
    <property type="entry name" value="HFM1, ATP DEPENDENT DNA HELICASE HOMOLOG"/>
    <property type="match status" value="1"/>
</dbReference>
<organism evidence="16">
    <name type="scientific">Ostreococcus tauri</name>
    <name type="common">Marine green alga</name>
    <dbReference type="NCBI Taxonomy" id="70448"/>
    <lineage>
        <taxon>Eukaryota</taxon>
        <taxon>Viridiplantae</taxon>
        <taxon>Chlorophyta</taxon>
        <taxon>Mamiellophyceae</taxon>
        <taxon>Mamiellales</taxon>
        <taxon>Bathycoccaceae</taxon>
        <taxon>Ostreococcus</taxon>
    </lineage>
</organism>
<dbReference type="Proteomes" id="UP000195557">
    <property type="component" value="Unassembled WGS sequence"/>
</dbReference>
<dbReference type="Gene3D" id="1.10.10.10">
    <property type="entry name" value="Winged helix-like DNA-binding domain superfamily/Winged helix DNA-binding domain"/>
    <property type="match status" value="1"/>
</dbReference>